<keyword evidence="5" id="KW-1185">Reference proteome</keyword>
<proteinExistence type="inferred from homology"/>
<evidence type="ECO:0000259" key="4">
    <source>
        <dbReference type="Pfam" id="PF04548"/>
    </source>
</evidence>
<evidence type="ECO:0000256" key="2">
    <source>
        <dbReference type="ARBA" id="ARBA00022741"/>
    </source>
</evidence>
<dbReference type="AlphaFoldDB" id="A0A7E4VKK7"/>
<dbReference type="Gene3D" id="3.40.50.300">
    <property type="entry name" value="P-loop containing nucleotide triphosphate hydrolases"/>
    <property type="match status" value="1"/>
</dbReference>
<dbReference type="InterPro" id="IPR006703">
    <property type="entry name" value="G_AIG1"/>
</dbReference>
<evidence type="ECO:0000256" key="1">
    <source>
        <dbReference type="ARBA" id="ARBA00008535"/>
    </source>
</evidence>
<dbReference type="PANTHER" id="PTHR32046:SF11">
    <property type="entry name" value="IMMUNE-ASSOCIATED NUCLEOTIDE-BINDING PROTEIN 10-LIKE"/>
    <property type="match status" value="1"/>
</dbReference>
<feature type="region of interest" description="Disordered" evidence="3">
    <location>
        <begin position="241"/>
        <end position="288"/>
    </location>
</feature>
<organism evidence="5 6">
    <name type="scientific">Panagrellus redivivus</name>
    <name type="common">Microworm</name>
    <dbReference type="NCBI Taxonomy" id="6233"/>
    <lineage>
        <taxon>Eukaryota</taxon>
        <taxon>Metazoa</taxon>
        <taxon>Ecdysozoa</taxon>
        <taxon>Nematoda</taxon>
        <taxon>Chromadorea</taxon>
        <taxon>Rhabditida</taxon>
        <taxon>Tylenchina</taxon>
        <taxon>Panagrolaimomorpha</taxon>
        <taxon>Panagrolaimoidea</taxon>
        <taxon>Panagrolaimidae</taxon>
        <taxon>Panagrellus</taxon>
    </lineage>
</organism>
<dbReference type="GO" id="GO:0005525">
    <property type="term" value="F:GTP binding"/>
    <property type="evidence" value="ECO:0007669"/>
    <property type="project" value="InterPro"/>
</dbReference>
<comment type="similarity">
    <text evidence="1">Belongs to the TRAFAC class TrmE-Era-EngA-EngB-Septin-like GTPase superfamily. AIG1/Toc34/Toc159-like paraseptin GTPase family. IAN subfamily.</text>
</comment>
<name>A0A7E4VKK7_PANRE</name>
<dbReference type="PANTHER" id="PTHR32046">
    <property type="entry name" value="G DOMAIN-CONTAINING PROTEIN"/>
    <property type="match status" value="1"/>
</dbReference>
<evidence type="ECO:0000313" key="6">
    <source>
        <dbReference type="WBParaSite" id="Pan_g21668.t1"/>
    </source>
</evidence>
<protein>
    <submittedName>
        <fullName evidence="6">AIG1-type G domain-containing protein</fullName>
    </submittedName>
</protein>
<reference evidence="5" key="1">
    <citation type="journal article" date="2013" name="Genetics">
        <title>The draft genome and transcriptome of Panagrellus redivivus are shaped by the harsh demands of a free-living lifestyle.</title>
        <authorList>
            <person name="Srinivasan J."/>
            <person name="Dillman A.R."/>
            <person name="Macchietto M.G."/>
            <person name="Heikkinen L."/>
            <person name="Lakso M."/>
            <person name="Fracchia K.M."/>
            <person name="Antoshechkin I."/>
            <person name="Mortazavi A."/>
            <person name="Wong G."/>
            <person name="Sternberg P.W."/>
        </authorList>
    </citation>
    <scope>NUCLEOTIDE SEQUENCE [LARGE SCALE GENOMIC DNA]</scope>
    <source>
        <strain evidence="5">MT8872</strain>
    </source>
</reference>
<dbReference type="Pfam" id="PF04548">
    <property type="entry name" value="AIG1"/>
    <property type="match status" value="1"/>
</dbReference>
<feature type="domain" description="AIG1-type G" evidence="4">
    <location>
        <begin position="455"/>
        <end position="559"/>
    </location>
</feature>
<reference evidence="6" key="2">
    <citation type="submission" date="2020-10" db="UniProtKB">
        <authorList>
            <consortium name="WormBaseParasite"/>
        </authorList>
    </citation>
    <scope>IDENTIFICATION</scope>
</reference>
<keyword evidence="2" id="KW-0547">Nucleotide-binding</keyword>
<sequence>MCRLCGGDRDKWEYEDFLKFFATLFGKIVKPAKSGRIYVENDLYNAIEDGTVRDVMEAAGYLYEKKHDLDFAKRIYNELVWERELWHAHPQPTKARSLIVAESTPWRFFHDFLRRTDFYPYTYVLVSDSSRPSYYIHVEHRPATGRTYIEEYGIADERVDYIPCKCNYDKLVVLCARCNDYVRNQQCLKDPAHKYFKSNLRCFKIGHQRLRKRVIEPETVSIASEVPSTVIEAPVKPIFNRNEGSRKSRRSPVQAVPPATPTPPDYSQVVKHPHPAENPFRPETPPVKILPPVQPIQVAPKEEEPPLLFRDDVPRPANIRDTYSPLPSPSPRSSPIPQDVVKLRPVFQPPPPPPHRDIPISIEKSPPTVPLTRPVTPLDTTLPWYNVLLLGPTTAGKSTWINGLANYLHYTTLPEAKRAGHPVAVIPARVGLSDRDGNSYTIKFGGDHSNEVYIDGQSSTQAPKQYRFRYSDAVINVIDTPGLDDIRGPMQDEYATRQILEEIQSLNSHRTADLHAIAIVVKADEPRLSASVEQAVVTLLGLFPKGAIPNLVFVFTYARRVNFSIDRADGLRAIQALFDKIELEHGTRLSLSYDTRYAVDNDAFSYLVVCAANRREYESLLLPQSDYEYGWARTQEESVRFFDFLRGVRSLPNYEVLYYNGIKDAADGLARQIIADGASTDARVVEAYETVIDYLNQEGIITIDHLWKELQRSGHTYLPSGVSDSLYLKNRRPRGYTLRKYDVYTALNKLSGLTIISTTLTTIIRFVTTIYETHRSSMMSDRYGYDEIALNDDYRLSTSTAPLRYSCYSEIREIRESYVSEKTYNLDGNRSTERIQSNV</sequence>
<feature type="compositionally biased region" description="Basic and acidic residues" evidence="3">
    <location>
        <begin position="300"/>
        <end position="314"/>
    </location>
</feature>
<evidence type="ECO:0000256" key="3">
    <source>
        <dbReference type="SAM" id="MobiDB-lite"/>
    </source>
</evidence>
<dbReference type="WBParaSite" id="Pan_g21668.t1">
    <property type="protein sequence ID" value="Pan_g21668.t1"/>
    <property type="gene ID" value="Pan_g21668"/>
</dbReference>
<accession>A0A7E4VKK7</accession>
<dbReference type="InterPro" id="IPR027417">
    <property type="entry name" value="P-loop_NTPase"/>
</dbReference>
<dbReference type="SUPFAM" id="SSF52540">
    <property type="entry name" value="P-loop containing nucleoside triphosphate hydrolases"/>
    <property type="match status" value="1"/>
</dbReference>
<evidence type="ECO:0000313" key="5">
    <source>
        <dbReference type="Proteomes" id="UP000492821"/>
    </source>
</evidence>
<feature type="region of interest" description="Disordered" evidence="3">
    <location>
        <begin position="300"/>
        <end position="338"/>
    </location>
</feature>
<dbReference type="Proteomes" id="UP000492821">
    <property type="component" value="Unassembled WGS sequence"/>
</dbReference>